<dbReference type="EMBL" id="ML735772">
    <property type="protein sequence ID" value="KAE8415144.1"/>
    <property type="molecule type" value="Genomic_DNA"/>
</dbReference>
<name>A0ABQ6WDA7_9EURO</name>
<evidence type="ECO:0000259" key="1">
    <source>
        <dbReference type="PROSITE" id="PS50011"/>
    </source>
</evidence>
<evidence type="ECO:0000313" key="3">
    <source>
        <dbReference type="Proteomes" id="UP000325395"/>
    </source>
</evidence>
<reference evidence="2 3" key="1">
    <citation type="submission" date="2019-04" db="EMBL/GenBank/DDBJ databases">
        <authorList>
            <consortium name="DOE Joint Genome Institute"/>
            <person name="Mondo S."/>
            <person name="Kjaerbolling I."/>
            <person name="Vesth T."/>
            <person name="Frisvad J.C."/>
            <person name="Nybo J.L."/>
            <person name="Theobald S."/>
            <person name="Kildgaard S."/>
            <person name="Isbrandt T."/>
            <person name="Kuo A."/>
            <person name="Sato A."/>
            <person name="Lyhne E.K."/>
            <person name="Kogle M.E."/>
            <person name="Wiebenga A."/>
            <person name="Kun R.S."/>
            <person name="Lubbers R.J."/>
            <person name="Makela M.R."/>
            <person name="Barry K."/>
            <person name="Chovatia M."/>
            <person name="Clum A."/>
            <person name="Daum C."/>
            <person name="Haridas S."/>
            <person name="He G."/>
            <person name="LaButti K."/>
            <person name="Lipzen A."/>
            <person name="Riley R."/>
            <person name="Salamov A."/>
            <person name="Simmons B.A."/>
            <person name="Magnuson J.K."/>
            <person name="Henrissat B."/>
            <person name="Mortensen U.H."/>
            <person name="Larsen T.O."/>
            <person name="Devries R.P."/>
            <person name="Grigoriev I.V."/>
            <person name="Machida M."/>
            <person name="Baker S.E."/>
            <person name="Andersen M.R."/>
            <person name="Cantor M.N."/>
            <person name="Hua S.X."/>
        </authorList>
    </citation>
    <scope>NUCLEOTIDE SEQUENCE [LARGE SCALE GENOMIC DNA]</scope>
    <source>
        <strain evidence="2 3">CBS 117616</strain>
    </source>
</reference>
<feature type="domain" description="Protein kinase" evidence="1">
    <location>
        <begin position="76"/>
        <end position="350"/>
    </location>
</feature>
<dbReference type="Gene3D" id="1.10.510.10">
    <property type="entry name" value="Transferase(Phosphotransferase) domain 1"/>
    <property type="match status" value="1"/>
</dbReference>
<dbReference type="InterPro" id="IPR011009">
    <property type="entry name" value="Kinase-like_dom_sf"/>
</dbReference>
<sequence>MHRLLRRERVKPTNPYINGWRFTVRQHIAPPPTPMTDSFGLNDKTGTKERRKLHPVQRCIKHPPLQGADGPFSVELQICKILQAGNAQLVLVEVISDVPLKGLEKGKRVVAKIYDPLYLDDDSGFYDPFMCVDNHYTHEVAVYMAFSDVQGSMIPEYYGSFSLGVPVDVSTTRNVRLILIEYIPGASMQNISPKEVPQRDRQNIMKAIIQFETLAYTRDIVLLDLQPRNVMVANSSTHEKAVCIDFGDALFGRGSVFNSPVIDAYLLPGTYISPLLRWHAALRTRMLDFAGWIDWDWQPWLEKEFKHTAFTITPKIQETFLPSHVLEAWWQSRKKIGGFIDLKLLLYCHE</sequence>
<proteinExistence type="predicted"/>
<organism evidence="2 3">
    <name type="scientific">Aspergillus pseudocaelatus</name>
    <dbReference type="NCBI Taxonomy" id="1825620"/>
    <lineage>
        <taxon>Eukaryota</taxon>
        <taxon>Fungi</taxon>
        <taxon>Dikarya</taxon>
        <taxon>Ascomycota</taxon>
        <taxon>Pezizomycotina</taxon>
        <taxon>Eurotiomycetes</taxon>
        <taxon>Eurotiomycetidae</taxon>
        <taxon>Eurotiales</taxon>
        <taxon>Aspergillaceae</taxon>
        <taxon>Aspergillus</taxon>
        <taxon>Aspergillus subgen. Circumdati</taxon>
    </lineage>
</organism>
<dbReference type="SUPFAM" id="SSF56112">
    <property type="entry name" value="Protein kinase-like (PK-like)"/>
    <property type="match status" value="1"/>
</dbReference>
<dbReference type="PROSITE" id="PS50011">
    <property type="entry name" value="PROTEIN_KINASE_DOM"/>
    <property type="match status" value="1"/>
</dbReference>
<dbReference type="Proteomes" id="UP000325395">
    <property type="component" value="Unassembled WGS sequence"/>
</dbReference>
<accession>A0ABQ6WDA7</accession>
<protein>
    <recommendedName>
        <fullName evidence="1">Protein kinase domain-containing protein</fullName>
    </recommendedName>
</protein>
<keyword evidence="3" id="KW-1185">Reference proteome</keyword>
<dbReference type="InterPro" id="IPR000719">
    <property type="entry name" value="Prot_kinase_dom"/>
</dbReference>
<evidence type="ECO:0000313" key="2">
    <source>
        <dbReference type="EMBL" id="KAE8415144.1"/>
    </source>
</evidence>
<gene>
    <name evidence="2" type="ORF">BDV36DRAFT_298332</name>
</gene>